<accession>G0NYA9</accession>
<dbReference type="AlphaFoldDB" id="G0NYA9"/>
<reference evidence="2" key="1">
    <citation type="submission" date="2011-07" db="EMBL/GenBank/DDBJ databases">
        <authorList>
            <consortium name="Caenorhabditis brenneri Sequencing and Analysis Consortium"/>
            <person name="Wilson R.K."/>
        </authorList>
    </citation>
    <scope>NUCLEOTIDE SEQUENCE [LARGE SCALE GENOMIC DNA]</scope>
    <source>
        <strain evidence="2">PB2801</strain>
    </source>
</reference>
<dbReference type="InParanoid" id="G0NYA9"/>
<dbReference type="EMBL" id="GL379979">
    <property type="protein sequence ID" value="EGT40011.1"/>
    <property type="molecule type" value="Genomic_DNA"/>
</dbReference>
<evidence type="ECO:0000313" key="1">
    <source>
        <dbReference type="EMBL" id="EGT40011.1"/>
    </source>
</evidence>
<dbReference type="Proteomes" id="UP000008068">
    <property type="component" value="Unassembled WGS sequence"/>
</dbReference>
<evidence type="ECO:0000313" key="2">
    <source>
        <dbReference type="Proteomes" id="UP000008068"/>
    </source>
</evidence>
<organism evidence="2">
    <name type="scientific">Caenorhabditis brenneri</name>
    <name type="common">Nematode worm</name>
    <dbReference type="NCBI Taxonomy" id="135651"/>
    <lineage>
        <taxon>Eukaryota</taxon>
        <taxon>Metazoa</taxon>
        <taxon>Ecdysozoa</taxon>
        <taxon>Nematoda</taxon>
        <taxon>Chromadorea</taxon>
        <taxon>Rhabditida</taxon>
        <taxon>Rhabditina</taxon>
        <taxon>Rhabditomorpha</taxon>
        <taxon>Rhabditoidea</taxon>
        <taxon>Rhabditidae</taxon>
        <taxon>Peloderinae</taxon>
        <taxon>Caenorhabditis</taxon>
    </lineage>
</organism>
<sequence>MSDLVKVGIKASVKVGEGENDEEGVPFICLDHCKSNFFLEGPLTSVQQYLPVNFESQTSCRNLLKGLEVLPTYSNIKMKIVDFSLDFLEKKEFKETNSDERKFVWDNAARLAKTKKSENRNFF</sequence>
<name>G0NYA9_CAEBE</name>
<dbReference type="OrthoDB" id="10252740at2759"/>
<proteinExistence type="predicted"/>
<gene>
    <name evidence="1" type="ORF">CAEBREN_02065</name>
</gene>
<keyword evidence="2" id="KW-1185">Reference proteome</keyword>
<protein>
    <submittedName>
        <fullName evidence="1">Uncharacterized protein</fullName>
    </submittedName>
</protein>
<dbReference type="HOGENOM" id="CLU_2017210_0_0_1"/>